<evidence type="ECO:0000313" key="2">
    <source>
        <dbReference type="Proteomes" id="UP000054248"/>
    </source>
</evidence>
<dbReference type="OrthoDB" id="3543113at2759"/>
<proteinExistence type="predicted"/>
<dbReference type="InterPro" id="IPR032675">
    <property type="entry name" value="LRR_dom_sf"/>
</dbReference>
<dbReference type="Proteomes" id="UP000054248">
    <property type="component" value="Unassembled WGS sequence"/>
</dbReference>
<name>A0A0C3QRM3_9AGAM</name>
<sequence>MHCALAIPEIIQHVLSSGVCRITARNAALTCGLWKDLALDELWKDLDSIFPLLWVLVPLQVDTTAPRDKKTIWTAEALSPLPEDWNRLETYARRVRTLIFDISPTTGNTFDLSMFQTVIQLRPSGKDLLPNLRKFTYNARQQSSPDALPLFLTFLGASIVELKLLQIVPMVIPDFLANLSQKVPQVQHLRIERSSQSDAGSMALVSSLIRLERLSSLDVAPVALTPAIWDAMAQHPSLLSATFSEWKLSPDAIGFQPRTFANLRSLAIQANFDHLCGLFESQNDLPTLTRIAFRGLSVEQGRNDLRRLCGLLAQKLPILRWAGLVCRSKTSHSDVPLGFEDFRPILQCKNLESFWLAHPCGVSVTVNEVGELLDALPHIHHLALHYASHGADPEGRVRRVKLNWTPPTLPLSVVDIVAAKRPKIKQLRLSVDATAPIASTPGIRHQQFECLEELVVTLSTVAHPENVAKYLVQRSRKRFPLKFVSQQKVQKNVVHVVDEEKKKWKQVEEHLRLLFDQKEELEGEFKRRIGEER</sequence>
<evidence type="ECO:0008006" key="3">
    <source>
        <dbReference type="Google" id="ProtNLM"/>
    </source>
</evidence>
<protein>
    <recommendedName>
        <fullName evidence="3">F-box domain-containing protein</fullName>
    </recommendedName>
</protein>
<dbReference type="HOGENOM" id="CLU_021164_5_0_1"/>
<dbReference type="Gene3D" id="3.80.10.10">
    <property type="entry name" value="Ribonuclease Inhibitor"/>
    <property type="match status" value="1"/>
</dbReference>
<feature type="non-terminal residue" evidence="1">
    <location>
        <position position="533"/>
    </location>
</feature>
<dbReference type="STRING" id="1051891.A0A0C3QRM3"/>
<organism evidence="1 2">
    <name type="scientific">Tulasnella calospora MUT 4182</name>
    <dbReference type="NCBI Taxonomy" id="1051891"/>
    <lineage>
        <taxon>Eukaryota</taxon>
        <taxon>Fungi</taxon>
        <taxon>Dikarya</taxon>
        <taxon>Basidiomycota</taxon>
        <taxon>Agaricomycotina</taxon>
        <taxon>Agaricomycetes</taxon>
        <taxon>Cantharellales</taxon>
        <taxon>Tulasnellaceae</taxon>
        <taxon>Tulasnella</taxon>
    </lineage>
</organism>
<accession>A0A0C3QRM3</accession>
<reference evidence="2" key="2">
    <citation type="submission" date="2015-01" db="EMBL/GenBank/DDBJ databases">
        <title>Evolutionary Origins and Diversification of the Mycorrhizal Mutualists.</title>
        <authorList>
            <consortium name="DOE Joint Genome Institute"/>
            <consortium name="Mycorrhizal Genomics Consortium"/>
            <person name="Kohler A."/>
            <person name="Kuo A."/>
            <person name="Nagy L.G."/>
            <person name="Floudas D."/>
            <person name="Copeland A."/>
            <person name="Barry K.W."/>
            <person name="Cichocki N."/>
            <person name="Veneault-Fourrey C."/>
            <person name="LaButti K."/>
            <person name="Lindquist E.A."/>
            <person name="Lipzen A."/>
            <person name="Lundell T."/>
            <person name="Morin E."/>
            <person name="Murat C."/>
            <person name="Riley R."/>
            <person name="Ohm R."/>
            <person name="Sun H."/>
            <person name="Tunlid A."/>
            <person name="Henrissat B."/>
            <person name="Grigoriev I.V."/>
            <person name="Hibbett D.S."/>
            <person name="Martin F."/>
        </authorList>
    </citation>
    <scope>NUCLEOTIDE SEQUENCE [LARGE SCALE GENOMIC DNA]</scope>
    <source>
        <strain evidence="2">MUT 4182</strain>
    </source>
</reference>
<reference evidence="1 2" key="1">
    <citation type="submission" date="2014-04" db="EMBL/GenBank/DDBJ databases">
        <authorList>
            <consortium name="DOE Joint Genome Institute"/>
            <person name="Kuo A."/>
            <person name="Girlanda M."/>
            <person name="Perotto S."/>
            <person name="Kohler A."/>
            <person name="Nagy L.G."/>
            <person name="Floudas D."/>
            <person name="Copeland A."/>
            <person name="Barry K.W."/>
            <person name="Cichocki N."/>
            <person name="Veneault-Fourrey C."/>
            <person name="LaButti K."/>
            <person name="Lindquist E.A."/>
            <person name="Lipzen A."/>
            <person name="Lundell T."/>
            <person name="Morin E."/>
            <person name="Murat C."/>
            <person name="Sun H."/>
            <person name="Tunlid A."/>
            <person name="Henrissat B."/>
            <person name="Grigoriev I.V."/>
            <person name="Hibbett D.S."/>
            <person name="Martin F."/>
            <person name="Nordberg H.P."/>
            <person name="Cantor M.N."/>
            <person name="Hua S.X."/>
        </authorList>
    </citation>
    <scope>NUCLEOTIDE SEQUENCE [LARGE SCALE GENOMIC DNA]</scope>
    <source>
        <strain evidence="1 2">MUT 4182</strain>
    </source>
</reference>
<dbReference type="EMBL" id="KN822963">
    <property type="protein sequence ID" value="KIO31396.1"/>
    <property type="molecule type" value="Genomic_DNA"/>
</dbReference>
<keyword evidence="2" id="KW-1185">Reference proteome</keyword>
<evidence type="ECO:0000313" key="1">
    <source>
        <dbReference type="EMBL" id="KIO31396.1"/>
    </source>
</evidence>
<dbReference type="AlphaFoldDB" id="A0A0C3QRM3"/>
<dbReference type="SUPFAM" id="SSF52047">
    <property type="entry name" value="RNI-like"/>
    <property type="match status" value="1"/>
</dbReference>
<gene>
    <name evidence="1" type="ORF">M407DRAFT_19540</name>
</gene>